<protein>
    <submittedName>
        <fullName evidence="7">Membrane-spanning 4-domains subfamily A member 8-like</fullName>
    </submittedName>
</protein>
<comment type="subcellular location">
    <subcellularLocation>
        <location evidence="1">Membrane</location>
        <topology evidence="1">Multi-pass membrane protein</topology>
    </subcellularLocation>
</comment>
<reference evidence="7 8" key="1">
    <citation type="journal article" date="2021" name="Sci. Rep.">
        <title>Chromosome anchoring in Senegalese sole (Solea senegalensis) reveals sex-associated markers and genome rearrangements in flatfish.</title>
        <authorList>
            <person name="Guerrero-Cozar I."/>
            <person name="Gomez-Garrido J."/>
            <person name="Berbel C."/>
            <person name="Martinez-Blanch J.F."/>
            <person name="Alioto T."/>
            <person name="Claros M.G."/>
            <person name="Gagnaire P.A."/>
            <person name="Manchado M."/>
        </authorList>
    </citation>
    <scope>NUCLEOTIDE SEQUENCE [LARGE SCALE GENOMIC DNA]</scope>
    <source>
        <strain evidence="7">Sse05_10M</strain>
    </source>
</reference>
<dbReference type="Proteomes" id="UP000693946">
    <property type="component" value="Linkage Group LG9"/>
</dbReference>
<dbReference type="Pfam" id="PF04103">
    <property type="entry name" value="CD20"/>
    <property type="match status" value="1"/>
</dbReference>
<evidence type="ECO:0000256" key="6">
    <source>
        <dbReference type="SAM" id="Phobius"/>
    </source>
</evidence>
<dbReference type="PANTHER" id="PTHR23320:SF125">
    <property type="entry name" value="TRANSMEMBRANE PROTEIN 176L.1-RELATED"/>
    <property type="match status" value="1"/>
</dbReference>
<dbReference type="EMBL" id="JAGKHQ010000021">
    <property type="protein sequence ID" value="KAG7474906.1"/>
    <property type="molecule type" value="Genomic_DNA"/>
</dbReference>
<keyword evidence="5 6" id="KW-0472">Membrane</keyword>
<evidence type="ECO:0000313" key="8">
    <source>
        <dbReference type="Proteomes" id="UP000693946"/>
    </source>
</evidence>
<name>A0AAV6PSB7_SOLSE</name>
<keyword evidence="4 6" id="KW-1133">Transmembrane helix</keyword>
<proteinExistence type="inferred from homology"/>
<evidence type="ECO:0000256" key="4">
    <source>
        <dbReference type="ARBA" id="ARBA00022989"/>
    </source>
</evidence>
<evidence type="ECO:0000256" key="3">
    <source>
        <dbReference type="ARBA" id="ARBA00022692"/>
    </source>
</evidence>
<comment type="similarity">
    <text evidence="2">Belongs to the MS4A family.</text>
</comment>
<dbReference type="InterPro" id="IPR030417">
    <property type="entry name" value="MS4A"/>
</dbReference>
<gene>
    <name evidence="7" type="ORF">JOB18_019716</name>
</gene>
<dbReference type="AlphaFoldDB" id="A0AAV6PSB7"/>
<evidence type="ECO:0000256" key="2">
    <source>
        <dbReference type="ARBA" id="ARBA00009565"/>
    </source>
</evidence>
<evidence type="ECO:0000313" key="7">
    <source>
        <dbReference type="EMBL" id="KAG7474906.1"/>
    </source>
</evidence>
<dbReference type="InterPro" id="IPR007237">
    <property type="entry name" value="CD20-like"/>
</dbReference>
<sequence>MSVSITKGEGVSVFTLTFDPQSALPPLCQMFKALCCSPVWCSVSERLRSVQSKAHSVLGALHIMVGLLYIGLGSVLLSSGSGSGWRMDETWYPVWMGAFFIVFGIVSFLSEMFPSPCLVTMSVTLNMAGAVFAVAAFILYAINMNNTSLYWMCRSDDDDYSFSDPKTPSIEQDRILQTCLSGRLLALLLLRSINGVLLVLSLLEFCVTISCVILGIKALRSQEKFTHKITSEPELHKPLLEEVTLNA</sequence>
<feature type="transmembrane region" description="Helical" evidence="6">
    <location>
        <begin position="117"/>
        <end position="142"/>
    </location>
</feature>
<dbReference type="GO" id="GO:0016020">
    <property type="term" value="C:membrane"/>
    <property type="evidence" value="ECO:0007669"/>
    <property type="project" value="UniProtKB-SubCell"/>
</dbReference>
<feature type="transmembrane region" description="Helical" evidence="6">
    <location>
        <begin position="193"/>
        <end position="216"/>
    </location>
</feature>
<feature type="transmembrane region" description="Helical" evidence="6">
    <location>
        <begin position="90"/>
        <end position="110"/>
    </location>
</feature>
<keyword evidence="3 6" id="KW-0812">Transmembrane</keyword>
<evidence type="ECO:0000256" key="5">
    <source>
        <dbReference type="ARBA" id="ARBA00023136"/>
    </source>
</evidence>
<dbReference type="PANTHER" id="PTHR23320">
    <property type="entry name" value="MEMBRANE-SPANNING 4-DOMAINS SUBFAMILY A MS4A -RELATED"/>
    <property type="match status" value="1"/>
</dbReference>
<evidence type="ECO:0000256" key="1">
    <source>
        <dbReference type="ARBA" id="ARBA00004141"/>
    </source>
</evidence>
<organism evidence="7 8">
    <name type="scientific">Solea senegalensis</name>
    <name type="common">Senegalese sole</name>
    <dbReference type="NCBI Taxonomy" id="28829"/>
    <lineage>
        <taxon>Eukaryota</taxon>
        <taxon>Metazoa</taxon>
        <taxon>Chordata</taxon>
        <taxon>Craniata</taxon>
        <taxon>Vertebrata</taxon>
        <taxon>Euteleostomi</taxon>
        <taxon>Actinopterygii</taxon>
        <taxon>Neopterygii</taxon>
        <taxon>Teleostei</taxon>
        <taxon>Neoteleostei</taxon>
        <taxon>Acanthomorphata</taxon>
        <taxon>Carangaria</taxon>
        <taxon>Pleuronectiformes</taxon>
        <taxon>Pleuronectoidei</taxon>
        <taxon>Soleidae</taxon>
        <taxon>Solea</taxon>
    </lineage>
</organism>
<comment type="caution">
    <text evidence="7">The sequence shown here is derived from an EMBL/GenBank/DDBJ whole genome shotgun (WGS) entry which is preliminary data.</text>
</comment>
<keyword evidence="8" id="KW-1185">Reference proteome</keyword>
<accession>A0AAV6PSB7</accession>
<feature type="transmembrane region" description="Helical" evidence="6">
    <location>
        <begin position="56"/>
        <end position="78"/>
    </location>
</feature>